<dbReference type="PANTHER" id="PTHR43839">
    <property type="entry name" value="OPPC IN A BINDING PROTEIN-DEPENDENT TRANSPORT SYSTEM"/>
    <property type="match status" value="1"/>
</dbReference>
<accession>A0A6J6Q9N8</accession>
<dbReference type="EMBL" id="CAEZXZ010000113">
    <property type="protein sequence ID" value="CAB4707436.1"/>
    <property type="molecule type" value="Genomic_DNA"/>
</dbReference>
<dbReference type="GO" id="GO:0055085">
    <property type="term" value="P:transmembrane transport"/>
    <property type="evidence" value="ECO:0007669"/>
    <property type="project" value="InterPro"/>
</dbReference>
<proteinExistence type="predicted"/>
<evidence type="ECO:0000313" key="7">
    <source>
        <dbReference type="EMBL" id="CAB4707436.1"/>
    </source>
</evidence>
<dbReference type="GO" id="GO:0005886">
    <property type="term" value="C:plasma membrane"/>
    <property type="evidence" value="ECO:0007669"/>
    <property type="project" value="UniProtKB-SubCell"/>
</dbReference>
<keyword evidence="2 5" id="KW-0812">Transmembrane</keyword>
<keyword evidence="3 5" id="KW-1133">Transmembrane helix</keyword>
<feature type="domain" description="ABC transmembrane type-1" evidence="6">
    <location>
        <begin position="87"/>
        <end position="278"/>
    </location>
</feature>
<evidence type="ECO:0000256" key="5">
    <source>
        <dbReference type="SAM" id="Phobius"/>
    </source>
</evidence>
<keyword evidence="4 5" id="KW-0472">Membrane</keyword>
<organism evidence="7">
    <name type="scientific">freshwater metagenome</name>
    <dbReference type="NCBI Taxonomy" id="449393"/>
    <lineage>
        <taxon>unclassified sequences</taxon>
        <taxon>metagenomes</taxon>
        <taxon>ecological metagenomes</taxon>
    </lineage>
</organism>
<gene>
    <name evidence="7" type="ORF">UFOPK2625_00816</name>
    <name evidence="8" type="ORF">UFOPK4043_00673</name>
</gene>
<dbReference type="InterPro" id="IPR000515">
    <property type="entry name" value="MetI-like"/>
</dbReference>
<feature type="transmembrane region" description="Helical" evidence="5">
    <location>
        <begin position="256"/>
        <end position="278"/>
    </location>
</feature>
<comment type="subcellular location">
    <subcellularLocation>
        <location evidence="1">Membrane</location>
        <topology evidence="1">Multi-pass membrane protein</topology>
    </subcellularLocation>
</comment>
<dbReference type="CDD" id="cd06261">
    <property type="entry name" value="TM_PBP2"/>
    <property type="match status" value="1"/>
</dbReference>
<protein>
    <submittedName>
        <fullName evidence="7">Unannotated protein</fullName>
    </submittedName>
</protein>
<evidence type="ECO:0000256" key="2">
    <source>
        <dbReference type="ARBA" id="ARBA00022692"/>
    </source>
</evidence>
<dbReference type="EMBL" id="CAFBPA010000080">
    <property type="protein sequence ID" value="CAB5003775.1"/>
    <property type="molecule type" value="Genomic_DNA"/>
</dbReference>
<evidence type="ECO:0000313" key="8">
    <source>
        <dbReference type="EMBL" id="CAB5003775.1"/>
    </source>
</evidence>
<evidence type="ECO:0000256" key="3">
    <source>
        <dbReference type="ARBA" id="ARBA00022989"/>
    </source>
</evidence>
<reference evidence="7" key="1">
    <citation type="submission" date="2020-05" db="EMBL/GenBank/DDBJ databases">
        <authorList>
            <person name="Chiriac C."/>
            <person name="Salcher M."/>
            <person name="Ghai R."/>
            <person name="Kavagutti S V."/>
        </authorList>
    </citation>
    <scope>NUCLEOTIDE SEQUENCE</scope>
</reference>
<feature type="transmembrane region" description="Helical" evidence="5">
    <location>
        <begin position="89"/>
        <end position="110"/>
    </location>
</feature>
<feature type="transmembrane region" description="Helical" evidence="5">
    <location>
        <begin position="122"/>
        <end position="145"/>
    </location>
</feature>
<feature type="transmembrane region" description="Helical" evidence="5">
    <location>
        <begin position="151"/>
        <end position="169"/>
    </location>
</feature>
<dbReference type="PANTHER" id="PTHR43839:SF1">
    <property type="entry name" value="OPPC IN A BINDING PROTEIN-DEPENDENT TRANSPORT SYSTEM"/>
    <property type="match status" value="1"/>
</dbReference>
<evidence type="ECO:0000259" key="6">
    <source>
        <dbReference type="PROSITE" id="PS50928"/>
    </source>
</evidence>
<feature type="transmembrane region" description="Helical" evidence="5">
    <location>
        <begin position="200"/>
        <end position="221"/>
    </location>
</feature>
<evidence type="ECO:0000256" key="4">
    <source>
        <dbReference type="ARBA" id="ARBA00023136"/>
    </source>
</evidence>
<evidence type="ECO:0000256" key="1">
    <source>
        <dbReference type="ARBA" id="ARBA00004141"/>
    </source>
</evidence>
<dbReference type="Gene3D" id="1.10.3720.10">
    <property type="entry name" value="MetI-like"/>
    <property type="match status" value="1"/>
</dbReference>
<dbReference type="Pfam" id="PF00528">
    <property type="entry name" value="BPD_transp_1"/>
    <property type="match status" value="1"/>
</dbReference>
<sequence>MSISAQRRRRGLAQFANSFRRDRTGMIGLVILAIFIATAILAPILIPDEALDVTKADGGRFESPSFSYPLGTDEVGRSILLMLAWGTRISLTVGLAATLISMVIGTTFGIMAGHFRGVGSQALVGVTDWFLVIPFLPLAIVLATVLGPSTLNLIIVIGITSWAGTARLIRAQTLSIEGRPYLERSKALGAGNWYQMSRHVLPNVFPLVLANTTLTVAIVILSETTLSFLGLGDPGAPSWGALLDRAFSSGAVSRGAWWYVLPPGICVVLVVLAFTLVGRAMERIVDPRRAS</sequence>
<feature type="transmembrane region" description="Helical" evidence="5">
    <location>
        <begin position="26"/>
        <end position="46"/>
    </location>
</feature>
<name>A0A6J6Q9N8_9ZZZZ</name>
<dbReference type="PROSITE" id="PS50928">
    <property type="entry name" value="ABC_TM1"/>
    <property type="match status" value="1"/>
</dbReference>
<dbReference type="AlphaFoldDB" id="A0A6J6Q9N8"/>
<dbReference type="InterPro" id="IPR035906">
    <property type="entry name" value="MetI-like_sf"/>
</dbReference>
<dbReference type="InterPro" id="IPR025966">
    <property type="entry name" value="OppC_N"/>
</dbReference>
<dbReference type="Pfam" id="PF12911">
    <property type="entry name" value="OppC_N"/>
    <property type="match status" value="1"/>
</dbReference>
<dbReference type="SUPFAM" id="SSF161098">
    <property type="entry name" value="MetI-like"/>
    <property type="match status" value="1"/>
</dbReference>